<dbReference type="EMBL" id="SORL01000007">
    <property type="protein sequence ID" value="TDY64362.1"/>
    <property type="molecule type" value="Genomic_DNA"/>
</dbReference>
<gene>
    <name evidence="1" type="ORF">DFQ06_1271</name>
</gene>
<dbReference type="PROSITE" id="PS51257">
    <property type="entry name" value="PROKAR_LIPOPROTEIN"/>
    <property type="match status" value="1"/>
</dbReference>
<reference evidence="1 2" key="1">
    <citation type="submission" date="2019-03" db="EMBL/GenBank/DDBJ databases">
        <title>Genomic Encyclopedia of Type Strains, Phase III (KMG-III): the genomes of soil and plant-associated and newly described type strains.</title>
        <authorList>
            <person name="Whitman W."/>
        </authorList>
    </citation>
    <scope>NUCLEOTIDE SEQUENCE [LARGE SCALE GENOMIC DNA]</scope>
    <source>
        <strain evidence="1 2">CECT 8301</strain>
    </source>
</reference>
<dbReference type="Proteomes" id="UP000294824">
    <property type="component" value="Unassembled WGS sequence"/>
</dbReference>
<protein>
    <recommendedName>
        <fullName evidence="3">Lipocalin-like domain-containing protein</fullName>
    </recommendedName>
</protein>
<evidence type="ECO:0000313" key="2">
    <source>
        <dbReference type="Proteomes" id="UP000294824"/>
    </source>
</evidence>
<organism evidence="1 2">
    <name type="scientific">Algibacter lectus</name>
    <dbReference type="NCBI Taxonomy" id="221126"/>
    <lineage>
        <taxon>Bacteria</taxon>
        <taxon>Pseudomonadati</taxon>
        <taxon>Bacteroidota</taxon>
        <taxon>Flavobacteriia</taxon>
        <taxon>Flavobacteriales</taxon>
        <taxon>Flavobacteriaceae</taxon>
        <taxon>Algibacter</taxon>
    </lineage>
</organism>
<dbReference type="AlphaFoldDB" id="A0A4R8MJ32"/>
<name>A0A4R8MJ32_9FLAO</name>
<dbReference type="RefSeq" id="WP_133966688.1">
    <property type="nucleotide sequence ID" value="NZ_SORL01000007.1"/>
</dbReference>
<sequence length="156" mass="18093">MKRKAIIKTTTFKNLFYLALISIISIACGSRINSKKVKNFNTMEGVWELSEFYHLANEDTLIVDTSKVQHKIYLDGYVIWNTDPAPDASEWHAYGTYTFKNDTIIEKLTSTSKSMKSDVNTYVIPIERGKNSYKQVNTYKNNDTIYHNIEVYKKIN</sequence>
<accession>A0A4R8MJ32</accession>
<keyword evidence="2" id="KW-1185">Reference proteome</keyword>
<evidence type="ECO:0008006" key="3">
    <source>
        <dbReference type="Google" id="ProtNLM"/>
    </source>
</evidence>
<evidence type="ECO:0000313" key="1">
    <source>
        <dbReference type="EMBL" id="TDY64362.1"/>
    </source>
</evidence>
<proteinExistence type="predicted"/>
<comment type="caution">
    <text evidence="1">The sequence shown here is derived from an EMBL/GenBank/DDBJ whole genome shotgun (WGS) entry which is preliminary data.</text>
</comment>